<sequence>MKEDIKVNCLRILRILSQADEPLSSREIAERLSTRGYPMSERTVRLYLARLDKEGFTKNLGKKGRLITELGKKEVEENSIFEKVSLLSSKIDRLTYLMTFDVHFKTGTVVINVSVMHHEVLKQNLEYIEAVFERGYGMGQLVTVFKAGETIGGITVPKDHIAVGTVCSVTLNGVLLHHGIPVTSLFGGLLELKSHKPYRFAEVIYYQGTSIDPLEVFIRSRMTDYSEAISSGNGKIGAGFREMPAESRSQVIEIAQRLEKVGLGGFMLIGWPDEPLLDIPVPAGQIGSVVIGGLNPIAIVEEKGHSVHSRALAALLDYERLFPYYKLKKYI</sequence>
<dbReference type="EMBL" id="FOUU01000002">
    <property type="protein sequence ID" value="SFM62301.1"/>
    <property type="molecule type" value="Genomic_DNA"/>
</dbReference>
<dbReference type="Pfam" id="PF01995">
    <property type="entry name" value="NRD1_2"/>
    <property type="match status" value="1"/>
</dbReference>
<dbReference type="STRING" id="39841.SAMN05660836_00893"/>
<feature type="domain" description="Ribonuclease R winged-helix" evidence="2">
    <location>
        <begin position="11"/>
        <end position="74"/>
    </location>
</feature>
<reference evidence="3 4" key="1">
    <citation type="submission" date="2016-10" db="EMBL/GenBank/DDBJ databases">
        <authorList>
            <person name="de Groot N.N."/>
        </authorList>
    </citation>
    <scope>NUCLEOTIDE SEQUENCE [LARGE SCALE GENOMIC DNA]</scope>
    <source>
        <strain evidence="3 4">DSM 9990</strain>
    </source>
</reference>
<dbReference type="Gene3D" id="1.10.10.10">
    <property type="entry name" value="Winged helix-like DNA-binding domain superfamily/Winged helix DNA-binding domain"/>
    <property type="match status" value="1"/>
</dbReference>
<feature type="domain" description="NrpR regulatory" evidence="1">
    <location>
        <begin position="85"/>
        <end position="321"/>
    </location>
</feature>
<evidence type="ECO:0000313" key="3">
    <source>
        <dbReference type="EMBL" id="SFM62301.1"/>
    </source>
</evidence>
<evidence type="ECO:0008006" key="5">
    <source>
        <dbReference type="Google" id="ProtNLM"/>
    </source>
</evidence>
<dbReference type="InterPro" id="IPR038982">
    <property type="entry name" value="NrpR"/>
</dbReference>
<dbReference type="InterPro" id="IPR036388">
    <property type="entry name" value="WH-like_DNA-bd_sf"/>
</dbReference>
<evidence type="ECO:0000259" key="2">
    <source>
        <dbReference type="Pfam" id="PF08461"/>
    </source>
</evidence>
<dbReference type="InterPro" id="IPR036984">
    <property type="entry name" value="NrpR_dom_sf"/>
</dbReference>
<dbReference type="RefSeq" id="WP_093393790.1">
    <property type="nucleotide sequence ID" value="NZ_FOUU01000002.1"/>
</dbReference>
<dbReference type="InterPro" id="IPR036390">
    <property type="entry name" value="WH_DNA-bd_sf"/>
</dbReference>
<dbReference type="Proteomes" id="UP000199611">
    <property type="component" value="Unassembled WGS sequence"/>
</dbReference>
<protein>
    <recommendedName>
        <fullName evidence="5">DUF128 domain-containing protein</fullName>
    </recommendedName>
</protein>
<evidence type="ECO:0000259" key="1">
    <source>
        <dbReference type="Pfam" id="PF01995"/>
    </source>
</evidence>
<dbReference type="InterPro" id="IPR013668">
    <property type="entry name" value="RNase_R_HTH_12"/>
</dbReference>
<dbReference type="PANTHER" id="PTHR41964:SF1">
    <property type="entry name" value="GLOBAL NITROGEN REGULATOR NRPR"/>
    <property type="match status" value="1"/>
</dbReference>
<dbReference type="AlphaFoldDB" id="A0A1I4SDA6"/>
<evidence type="ECO:0000313" key="4">
    <source>
        <dbReference type="Proteomes" id="UP000199611"/>
    </source>
</evidence>
<dbReference type="SUPFAM" id="SSF46785">
    <property type="entry name" value="Winged helix' DNA-binding domain"/>
    <property type="match status" value="1"/>
</dbReference>
<accession>A0A1I4SDA6</accession>
<proteinExistence type="predicted"/>
<name>A0A1I4SDA6_9BACT</name>
<organism evidence="3 4">
    <name type="scientific">Thermodesulforhabdus norvegica</name>
    <dbReference type="NCBI Taxonomy" id="39841"/>
    <lineage>
        <taxon>Bacteria</taxon>
        <taxon>Pseudomonadati</taxon>
        <taxon>Thermodesulfobacteriota</taxon>
        <taxon>Syntrophobacteria</taxon>
        <taxon>Syntrophobacterales</taxon>
        <taxon>Thermodesulforhabdaceae</taxon>
        <taxon>Thermodesulforhabdus</taxon>
    </lineage>
</organism>
<gene>
    <name evidence="3" type="ORF">SAMN05660836_00893</name>
</gene>
<dbReference type="PANTHER" id="PTHR41964">
    <property type="entry name" value="GLOBAL NITROGEN REGULATOR NRPR"/>
    <property type="match status" value="1"/>
</dbReference>
<dbReference type="Gene3D" id="3.30.70.1360">
    <property type="entry name" value="mj0159-like"/>
    <property type="match status" value="1"/>
</dbReference>
<dbReference type="Pfam" id="PF08461">
    <property type="entry name" value="WHD_RNase_R"/>
    <property type="match status" value="1"/>
</dbReference>
<dbReference type="InterPro" id="IPR002846">
    <property type="entry name" value="NRD"/>
</dbReference>
<dbReference type="OrthoDB" id="9775029at2"/>
<keyword evidence="4" id="KW-1185">Reference proteome</keyword>